<proteinExistence type="predicted"/>
<feature type="compositionally biased region" description="Basic and acidic residues" evidence="1">
    <location>
        <begin position="7"/>
        <end position="17"/>
    </location>
</feature>
<evidence type="ECO:0000313" key="3">
    <source>
        <dbReference type="Proteomes" id="UP000604825"/>
    </source>
</evidence>
<dbReference type="AlphaFoldDB" id="A0A811NX61"/>
<accession>A0A811NX61</accession>
<feature type="compositionally biased region" description="Basic residues" evidence="1">
    <location>
        <begin position="18"/>
        <end position="30"/>
    </location>
</feature>
<protein>
    <submittedName>
        <fullName evidence="2">Uncharacterized protein</fullName>
    </submittedName>
</protein>
<feature type="region of interest" description="Disordered" evidence="1">
    <location>
        <begin position="1"/>
        <end position="91"/>
    </location>
</feature>
<feature type="compositionally biased region" description="Gly residues" evidence="1">
    <location>
        <begin position="55"/>
        <end position="69"/>
    </location>
</feature>
<keyword evidence="3" id="KW-1185">Reference proteome</keyword>
<reference evidence="2" key="1">
    <citation type="submission" date="2020-10" db="EMBL/GenBank/DDBJ databases">
        <authorList>
            <person name="Han B."/>
            <person name="Lu T."/>
            <person name="Zhao Q."/>
            <person name="Huang X."/>
            <person name="Zhao Y."/>
        </authorList>
    </citation>
    <scope>NUCLEOTIDE SEQUENCE</scope>
</reference>
<gene>
    <name evidence="2" type="ORF">NCGR_LOCUS19586</name>
</gene>
<dbReference type="Proteomes" id="UP000604825">
    <property type="component" value="Unassembled WGS sequence"/>
</dbReference>
<dbReference type="EMBL" id="CAJGYO010000005">
    <property type="protein sequence ID" value="CAD6228941.1"/>
    <property type="molecule type" value="Genomic_DNA"/>
</dbReference>
<evidence type="ECO:0000313" key="2">
    <source>
        <dbReference type="EMBL" id="CAD6228941.1"/>
    </source>
</evidence>
<organism evidence="2 3">
    <name type="scientific">Miscanthus lutarioriparius</name>
    <dbReference type="NCBI Taxonomy" id="422564"/>
    <lineage>
        <taxon>Eukaryota</taxon>
        <taxon>Viridiplantae</taxon>
        <taxon>Streptophyta</taxon>
        <taxon>Embryophyta</taxon>
        <taxon>Tracheophyta</taxon>
        <taxon>Spermatophyta</taxon>
        <taxon>Magnoliopsida</taxon>
        <taxon>Liliopsida</taxon>
        <taxon>Poales</taxon>
        <taxon>Poaceae</taxon>
        <taxon>PACMAD clade</taxon>
        <taxon>Panicoideae</taxon>
        <taxon>Andropogonodae</taxon>
        <taxon>Andropogoneae</taxon>
        <taxon>Saccharinae</taxon>
        <taxon>Miscanthus</taxon>
    </lineage>
</organism>
<feature type="compositionally biased region" description="Basic and acidic residues" evidence="1">
    <location>
        <begin position="36"/>
        <end position="51"/>
    </location>
</feature>
<comment type="caution">
    <text evidence="2">The sequence shown here is derived from an EMBL/GenBank/DDBJ whole genome shotgun (WGS) entry which is preliminary data.</text>
</comment>
<evidence type="ECO:0000256" key="1">
    <source>
        <dbReference type="SAM" id="MobiDB-lite"/>
    </source>
</evidence>
<sequence length="91" mass="9300">MANSSAAHREAEAETHRARQGKWRRVKQGRVGKSASSKEAREAAVRGHVDRGSAAGHGSGRGSGGGAGLHGFAAPAHRSPGTTAHKDVKVA</sequence>
<name>A0A811NX61_9POAL</name>